<feature type="region of interest" description="Disordered" evidence="1">
    <location>
        <begin position="131"/>
        <end position="164"/>
    </location>
</feature>
<gene>
    <name evidence="3" type="ORF">HNV28_01215</name>
</gene>
<dbReference type="RefSeq" id="WP_171439551.1">
    <property type="nucleotide sequence ID" value="NZ_JABFNS010000052.1"/>
</dbReference>
<dbReference type="EMBL" id="JABFNT010000004">
    <property type="protein sequence ID" value="NOJ76997.1"/>
    <property type="molecule type" value="Genomic_DNA"/>
</dbReference>
<sequence length="164" mass="17208">MWTMRGWKVTLLCGWLAAPVALAETAVLDGVPREARAARGAELLSAESMFPDAGPGEVDGPVLRYAEPVSCPAAPEGRVWVAETQACDEAGCESLTTVWAGSWTVEDAGLEVRCETDRVVLAAGEWRMVLTPGAGGGLEVTELTPPEPESLSAARPSETPASED</sequence>
<evidence type="ECO:0008006" key="5">
    <source>
        <dbReference type="Google" id="ProtNLM"/>
    </source>
</evidence>
<feature type="chain" id="PRO_5030895629" description="Lipoprotein" evidence="2">
    <location>
        <begin position="24"/>
        <end position="164"/>
    </location>
</feature>
<reference evidence="3 4" key="1">
    <citation type="submission" date="2020-05" db="EMBL/GenBank/DDBJ databases">
        <authorList>
            <person name="Whitworth D."/>
        </authorList>
    </citation>
    <scope>NUCLEOTIDE SEQUENCE [LARGE SCALE GENOMIC DNA]</scope>
    <source>
        <strain evidence="3 4">AM005</strain>
    </source>
</reference>
<evidence type="ECO:0000256" key="2">
    <source>
        <dbReference type="SAM" id="SignalP"/>
    </source>
</evidence>
<dbReference type="Proteomes" id="UP000533080">
    <property type="component" value="Unassembled WGS sequence"/>
</dbReference>
<keyword evidence="2" id="KW-0732">Signal</keyword>
<feature type="compositionally biased region" description="Low complexity" evidence="1">
    <location>
        <begin position="141"/>
        <end position="152"/>
    </location>
</feature>
<evidence type="ECO:0000313" key="4">
    <source>
        <dbReference type="Proteomes" id="UP000533080"/>
    </source>
</evidence>
<dbReference type="AlphaFoldDB" id="A0A7Y4ID26"/>
<organism evidence="3 4">
    <name type="scientific">Myxococcus xanthus</name>
    <dbReference type="NCBI Taxonomy" id="34"/>
    <lineage>
        <taxon>Bacteria</taxon>
        <taxon>Pseudomonadati</taxon>
        <taxon>Myxococcota</taxon>
        <taxon>Myxococcia</taxon>
        <taxon>Myxococcales</taxon>
        <taxon>Cystobacterineae</taxon>
        <taxon>Myxococcaceae</taxon>
        <taxon>Myxococcus</taxon>
    </lineage>
</organism>
<protein>
    <recommendedName>
        <fullName evidence="5">Lipoprotein</fullName>
    </recommendedName>
</protein>
<accession>A0A7Y4ID26</accession>
<name>A0A7Y4ID26_MYXXA</name>
<proteinExistence type="predicted"/>
<evidence type="ECO:0000313" key="3">
    <source>
        <dbReference type="EMBL" id="NOJ76997.1"/>
    </source>
</evidence>
<evidence type="ECO:0000256" key="1">
    <source>
        <dbReference type="SAM" id="MobiDB-lite"/>
    </source>
</evidence>
<feature type="signal peptide" evidence="2">
    <location>
        <begin position="1"/>
        <end position="23"/>
    </location>
</feature>
<comment type="caution">
    <text evidence="3">The sequence shown here is derived from an EMBL/GenBank/DDBJ whole genome shotgun (WGS) entry which is preliminary data.</text>
</comment>